<dbReference type="Proteomes" id="UP000315647">
    <property type="component" value="Chromosome"/>
</dbReference>
<dbReference type="Pfam" id="PF07635">
    <property type="entry name" value="PSCyt1"/>
    <property type="match status" value="1"/>
</dbReference>
<evidence type="ECO:0000256" key="3">
    <source>
        <dbReference type="ARBA" id="ARBA00023004"/>
    </source>
</evidence>
<dbReference type="Pfam" id="PF07583">
    <property type="entry name" value="PSCyt2"/>
    <property type="match status" value="1"/>
</dbReference>
<evidence type="ECO:0000313" key="7">
    <source>
        <dbReference type="EMBL" id="QDT27641.1"/>
    </source>
</evidence>
<evidence type="ECO:0000256" key="4">
    <source>
        <dbReference type="PROSITE-ProRule" id="PRU00433"/>
    </source>
</evidence>
<evidence type="ECO:0000313" key="8">
    <source>
        <dbReference type="Proteomes" id="UP000315647"/>
    </source>
</evidence>
<dbReference type="RefSeq" id="WP_145450222.1">
    <property type="nucleotide sequence ID" value="NZ_CP037421.1"/>
</dbReference>
<evidence type="ECO:0000256" key="2">
    <source>
        <dbReference type="ARBA" id="ARBA00022723"/>
    </source>
</evidence>
<feature type="signal peptide" evidence="5">
    <location>
        <begin position="1"/>
        <end position="23"/>
    </location>
</feature>
<dbReference type="Gene3D" id="1.10.760.10">
    <property type="entry name" value="Cytochrome c-like domain"/>
    <property type="match status" value="1"/>
</dbReference>
<dbReference type="SUPFAM" id="SSF49785">
    <property type="entry name" value="Galactose-binding domain-like"/>
    <property type="match status" value="1"/>
</dbReference>
<keyword evidence="2 4" id="KW-0479">Metal-binding</keyword>
<dbReference type="InterPro" id="IPR022655">
    <property type="entry name" value="DUF1553"/>
</dbReference>
<dbReference type="InterPro" id="IPR036909">
    <property type="entry name" value="Cyt_c-like_dom_sf"/>
</dbReference>
<reference evidence="7 8" key="1">
    <citation type="submission" date="2019-03" db="EMBL/GenBank/DDBJ databases">
        <title>Deep-cultivation of Planctomycetes and their phenomic and genomic characterization uncovers novel biology.</title>
        <authorList>
            <person name="Wiegand S."/>
            <person name="Jogler M."/>
            <person name="Boedeker C."/>
            <person name="Pinto D."/>
            <person name="Vollmers J."/>
            <person name="Rivas-Marin E."/>
            <person name="Kohn T."/>
            <person name="Peeters S.H."/>
            <person name="Heuer A."/>
            <person name="Rast P."/>
            <person name="Oberbeckmann S."/>
            <person name="Bunk B."/>
            <person name="Jeske O."/>
            <person name="Meyerdierks A."/>
            <person name="Storesund J.E."/>
            <person name="Kallscheuer N."/>
            <person name="Luecker S."/>
            <person name="Lage O.M."/>
            <person name="Pohl T."/>
            <person name="Merkel B.J."/>
            <person name="Hornburger P."/>
            <person name="Mueller R.-W."/>
            <person name="Bruemmer F."/>
            <person name="Labrenz M."/>
            <person name="Spormann A.M."/>
            <person name="Op den Camp H."/>
            <person name="Overmann J."/>
            <person name="Amann R."/>
            <person name="Jetten M.S.M."/>
            <person name="Mascher T."/>
            <person name="Medema M.H."/>
            <person name="Devos D.P."/>
            <person name="Kaster A.-K."/>
            <person name="Ovreas L."/>
            <person name="Rohde M."/>
            <person name="Galperin M.Y."/>
            <person name="Jogler C."/>
        </authorList>
    </citation>
    <scope>NUCLEOTIDE SEQUENCE [LARGE SCALE GENOMIC DNA]</scope>
    <source>
        <strain evidence="7 8">Enr10</strain>
    </source>
</reference>
<proteinExistence type="predicted"/>
<keyword evidence="8" id="KW-1185">Reference proteome</keyword>
<dbReference type="AlphaFoldDB" id="A0A517Q7S9"/>
<dbReference type="InterPro" id="IPR009056">
    <property type="entry name" value="Cyt_c-like_dom"/>
</dbReference>
<dbReference type="Pfam" id="PF07587">
    <property type="entry name" value="PSD1"/>
    <property type="match status" value="1"/>
</dbReference>
<dbReference type="Gene3D" id="2.60.120.260">
    <property type="entry name" value="Galactose-binding domain-like"/>
    <property type="match status" value="1"/>
</dbReference>
<dbReference type="GO" id="GO:0046872">
    <property type="term" value="F:metal ion binding"/>
    <property type="evidence" value="ECO:0007669"/>
    <property type="project" value="UniProtKB-KW"/>
</dbReference>
<accession>A0A517Q7S9</accession>
<keyword evidence="3 4" id="KW-0408">Iron</keyword>
<evidence type="ECO:0000259" key="6">
    <source>
        <dbReference type="PROSITE" id="PS51007"/>
    </source>
</evidence>
<feature type="chain" id="PRO_5022133075" evidence="5">
    <location>
        <begin position="24"/>
        <end position="806"/>
    </location>
</feature>
<dbReference type="PANTHER" id="PTHR35889">
    <property type="entry name" value="CYCLOINULO-OLIGOSACCHARIDE FRUCTANOTRANSFERASE-RELATED"/>
    <property type="match status" value="1"/>
</dbReference>
<protein>
    <submittedName>
        <fullName evidence="7">Planctomycete cytochrome C</fullName>
    </submittedName>
</protein>
<dbReference type="SUPFAM" id="SSF46626">
    <property type="entry name" value="Cytochrome c"/>
    <property type="match status" value="1"/>
</dbReference>
<dbReference type="InterPro" id="IPR011429">
    <property type="entry name" value="Cyt_c_Planctomycete-type"/>
</dbReference>
<evidence type="ECO:0000256" key="5">
    <source>
        <dbReference type="SAM" id="SignalP"/>
    </source>
</evidence>
<dbReference type="GO" id="GO:0020037">
    <property type="term" value="F:heme binding"/>
    <property type="evidence" value="ECO:0007669"/>
    <property type="project" value="InterPro"/>
</dbReference>
<feature type="domain" description="Cytochrome c" evidence="6">
    <location>
        <begin position="286"/>
        <end position="432"/>
    </location>
</feature>
<gene>
    <name evidence="7" type="ORF">Enr10x_29590</name>
</gene>
<sequence precursor="true">MISRFVIPALIVLQINLASALQAKPVDFAHDVVPILKQHCVACHGGREAKGSFSLNTRQLWLESGFVDLKDAGASYLLELVTSNDPEMQMPPKGKPRLSKKEVATLKQWVAEDLPWEAGFTFGKQAYEPPLKPRRPELPPAVDNRTHPIDRLIDHYLAEHQLPRPGPIDDATFLRRIHLDLVGLLPTPEELNAFLDDPSPDKRTRKIRELLNDDTAYADHWLSFFNDLLRNDYSGTGFITGGRKQVSGWLYESLLYNKPFDQLTRELIAPPTDASRGFIDGIKWRGNVSAGQTVEIQFAQSLGQAFLGINLKCASCHDSFIDRWTLEESYGLAAIYSERELEIHRCDKPIGKKAKASWLFPEIGTIDAAASREARLQQLAQLMTDPQNGRFTRTIVNRLWHRMLGRGIVYPLDAMQTKPWNEDLLDYLAVYLSDQKYDLKKVLELIATSEAYQSQVEIVEGIEDSDYLYRGPRSRRLTAEQFLDGVWQITGSAPAKFDAPIFRTRIEPGTASEFDLKGKWIWGDSAKKVPPANETIVVRKIIDLPAAVKRGGAVLTCDNSHILFINRREVDRGDNWAQVRTLPLHTLLKRGKNEITAIVHNGGGTPNPAGFFFDARLELENGEQLAISSDETWEWNPKAPATKEGRLGGISGKWNPVTIVKPVGSWTNAVDAQARSLLAVAAEGKQPMVRASLLKNTALMKSLGRPMREQIVSMRPSQLTTLEAIDLSNEASLAQAFSDGAKRLIEKSDGDPKRLTKYLYEFALSREPTAAESEIITQILGEKPQPAQVEDLLWSVCMLPEFFLIR</sequence>
<name>A0A517Q7S9_9PLAN</name>
<organism evidence="7 8">
    <name type="scientific">Gimesia panareensis</name>
    <dbReference type="NCBI Taxonomy" id="2527978"/>
    <lineage>
        <taxon>Bacteria</taxon>
        <taxon>Pseudomonadati</taxon>
        <taxon>Planctomycetota</taxon>
        <taxon>Planctomycetia</taxon>
        <taxon>Planctomycetales</taxon>
        <taxon>Planctomycetaceae</taxon>
        <taxon>Gimesia</taxon>
    </lineage>
</organism>
<keyword evidence="5" id="KW-0732">Signal</keyword>
<dbReference type="InterPro" id="IPR008979">
    <property type="entry name" value="Galactose-bd-like_sf"/>
</dbReference>
<keyword evidence="1 4" id="KW-0349">Heme</keyword>
<dbReference type="PROSITE" id="PS51007">
    <property type="entry name" value="CYTC"/>
    <property type="match status" value="1"/>
</dbReference>
<dbReference type="GO" id="GO:0009055">
    <property type="term" value="F:electron transfer activity"/>
    <property type="evidence" value="ECO:0007669"/>
    <property type="project" value="InterPro"/>
</dbReference>
<dbReference type="InterPro" id="IPR011444">
    <property type="entry name" value="DUF1549"/>
</dbReference>
<dbReference type="EMBL" id="CP037421">
    <property type="protein sequence ID" value="QDT27641.1"/>
    <property type="molecule type" value="Genomic_DNA"/>
</dbReference>
<dbReference type="PANTHER" id="PTHR35889:SF3">
    <property type="entry name" value="F-BOX DOMAIN-CONTAINING PROTEIN"/>
    <property type="match status" value="1"/>
</dbReference>
<evidence type="ECO:0000256" key="1">
    <source>
        <dbReference type="ARBA" id="ARBA00022617"/>
    </source>
</evidence>